<reference evidence="1" key="1">
    <citation type="submission" date="2018-06" db="EMBL/GenBank/DDBJ databases">
        <authorList>
            <person name="Zhirakovskaya E."/>
        </authorList>
    </citation>
    <scope>NUCLEOTIDE SEQUENCE</scope>
</reference>
<organism evidence="1">
    <name type="scientific">hydrothermal vent metagenome</name>
    <dbReference type="NCBI Taxonomy" id="652676"/>
    <lineage>
        <taxon>unclassified sequences</taxon>
        <taxon>metagenomes</taxon>
        <taxon>ecological metagenomes</taxon>
    </lineage>
</organism>
<proteinExistence type="predicted"/>
<dbReference type="AlphaFoldDB" id="A0A3B0TD92"/>
<sequence length="151" mass="17956">MTKNKFKLPRKKKKFLKKGIWLYPADKNGSSLAAWPATDEKDFLAFKKGLLRKLFQRNKKRSKEYFATLDKEITVSDETLRMYVNDIFAKNYRQSAYDTLREAKMKKSTIKPYYHFINAYHLHQEDEDSYSNACCMSVDFAKKLIRDSKKK</sequence>
<protein>
    <submittedName>
        <fullName evidence="1">Uncharacterized protein</fullName>
    </submittedName>
</protein>
<evidence type="ECO:0000313" key="1">
    <source>
        <dbReference type="EMBL" id="VAW11317.1"/>
    </source>
</evidence>
<accession>A0A3B0TD92</accession>
<dbReference type="EMBL" id="UOEL01000058">
    <property type="protein sequence ID" value="VAW11317.1"/>
    <property type="molecule type" value="Genomic_DNA"/>
</dbReference>
<gene>
    <name evidence="1" type="ORF">MNBD_BACTEROID03-286</name>
</gene>
<name>A0A3B0TD92_9ZZZZ</name>